<dbReference type="Proteomes" id="UP000515743">
    <property type="component" value="Chromosome"/>
</dbReference>
<reference evidence="2 3" key="1">
    <citation type="submission" date="2020-07" db="EMBL/GenBank/DDBJ databases">
        <title>Complete genome and description of Corynebacterium incognita strain Marseille-Q3630 sp. nov.</title>
        <authorList>
            <person name="Boxberger M."/>
        </authorList>
    </citation>
    <scope>NUCLEOTIDE SEQUENCE [LARGE SCALE GENOMIC DNA]</scope>
    <source>
        <strain evidence="2 3">Marseille-Q3630</strain>
    </source>
</reference>
<organism evidence="2 3">
    <name type="scientific">Corynebacterium incognita</name>
    <dbReference type="NCBI Taxonomy" id="2754725"/>
    <lineage>
        <taxon>Bacteria</taxon>
        <taxon>Bacillati</taxon>
        <taxon>Actinomycetota</taxon>
        <taxon>Actinomycetes</taxon>
        <taxon>Mycobacteriales</taxon>
        <taxon>Corynebacteriaceae</taxon>
        <taxon>Corynebacterium</taxon>
    </lineage>
</organism>
<dbReference type="InterPro" id="IPR003593">
    <property type="entry name" value="AAA+_ATPase"/>
</dbReference>
<keyword evidence="2" id="KW-0808">Transferase</keyword>
<dbReference type="EMBL" id="CP059404">
    <property type="protein sequence ID" value="QNE88786.1"/>
    <property type="molecule type" value="Genomic_DNA"/>
</dbReference>
<gene>
    <name evidence="2" type="ORF">H0194_06725</name>
</gene>
<dbReference type="Pfam" id="PF13177">
    <property type="entry name" value="DNA_pol3_delta2"/>
    <property type="match status" value="1"/>
</dbReference>
<evidence type="ECO:0000259" key="1">
    <source>
        <dbReference type="SMART" id="SM00382"/>
    </source>
</evidence>
<dbReference type="Gene3D" id="3.40.50.300">
    <property type="entry name" value="P-loop containing nucleotide triphosphate hydrolases"/>
    <property type="match status" value="1"/>
</dbReference>
<dbReference type="KEGG" id="cik:H0194_06725"/>
<dbReference type="PANTHER" id="PTHR11669">
    <property type="entry name" value="REPLICATION FACTOR C / DNA POLYMERASE III GAMMA-TAU SUBUNIT"/>
    <property type="match status" value="1"/>
</dbReference>
<dbReference type="InterPro" id="IPR027417">
    <property type="entry name" value="P-loop_NTPase"/>
</dbReference>
<sequence>MPHTLTAKLGQVSIYQRLADVPDVRDALFAAARSARGLSDAPTSAMSHSWLFTGPPGSGRSHVALAFAALLMCDGDELGCGKCANCRAVLEARSHTDLVFIQPQELSITVDTAREVIRRAATYPTVAPWRVVIFDNADRMVDSASNALLKTVEEPPERTVIIMCAPSADPEDFSQTLRSRCRHLYIPSPSVEEIVRILVAEGASEDHARLAAQASMRNVGRARHLVFNADSQKLRAMSVNLAEDVFQGSGGFHAVSNLLKAVTKLAKDGFKEQDEDEVERLRQSWGAGGKGKGAGKATQGMEAAVKELQKTQKKRETRRLRDLLDLALVDLAGIYRDALLAGTDIAPTHPDFAGLAQELAGRMGDAQLVAAQEAIKTCREHISYSVAPQIAFDGMVGRLRQLSAG</sequence>
<dbReference type="SMART" id="SM00382">
    <property type="entry name" value="AAA"/>
    <property type="match status" value="1"/>
</dbReference>
<evidence type="ECO:0000313" key="2">
    <source>
        <dbReference type="EMBL" id="QNE88786.1"/>
    </source>
</evidence>
<proteinExistence type="predicted"/>
<keyword evidence="2" id="KW-0548">Nucleotidyltransferase</keyword>
<dbReference type="SUPFAM" id="SSF52540">
    <property type="entry name" value="P-loop containing nucleoside triphosphate hydrolases"/>
    <property type="match status" value="1"/>
</dbReference>
<dbReference type="CDD" id="cd00009">
    <property type="entry name" value="AAA"/>
    <property type="match status" value="1"/>
</dbReference>
<dbReference type="GO" id="GO:0003887">
    <property type="term" value="F:DNA-directed DNA polymerase activity"/>
    <property type="evidence" value="ECO:0007669"/>
    <property type="project" value="UniProtKB-EC"/>
</dbReference>
<dbReference type="RefSeq" id="WP_185175176.1">
    <property type="nucleotide sequence ID" value="NZ_CP059404.1"/>
</dbReference>
<protein>
    <submittedName>
        <fullName evidence="2">DNA polymerase III subunit delta</fullName>
        <ecNumber evidence="2">2.7.7.7</ecNumber>
    </submittedName>
</protein>
<dbReference type="NCBIfam" id="NF005926">
    <property type="entry name" value="PRK07940.1"/>
    <property type="match status" value="1"/>
</dbReference>
<evidence type="ECO:0000313" key="3">
    <source>
        <dbReference type="Proteomes" id="UP000515743"/>
    </source>
</evidence>
<name>A0A7G7CMH0_9CORY</name>
<keyword evidence="3" id="KW-1185">Reference proteome</keyword>
<dbReference type="PANTHER" id="PTHR11669:SF8">
    <property type="entry name" value="DNA POLYMERASE III SUBUNIT DELTA"/>
    <property type="match status" value="1"/>
</dbReference>
<feature type="domain" description="AAA+ ATPase" evidence="1">
    <location>
        <begin position="46"/>
        <end position="190"/>
    </location>
</feature>
<dbReference type="EC" id="2.7.7.7" evidence="2"/>
<dbReference type="AlphaFoldDB" id="A0A7G7CMH0"/>
<dbReference type="GO" id="GO:0006261">
    <property type="term" value="P:DNA-templated DNA replication"/>
    <property type="evidence" value="ECO:0007669"/>
    <property type="project" value="TreeGrafter"/>
</dbReference>
<dbReference type="InterPro" id="IPR050238">
    <property type="entry name" value="DNA_Rep/Repair_Clamp_Loader"/>
</dbReference>
<accession>A0A7G7CMH0</accession>